<gene>
    <name evidence="1" type="ORF">METZ01_LOCUS42914</name>
</gene>
<protein>
    <recommendedName>
        <fullName evidence="2">dTDP-4-dehydrorhamnose 3,5-epimerase</fullName>
    </recommendedName>
</protein>
<organism evidence="1">
    <name type="scientific">marine metagenome</name>
    <dbReference type="NCBI Taxonomy" id="408172"/>
    <lineage>
        <taxon>unclassified sequences</taxon>
        <taxon>metagenomes</taxon>
        <taxon>ecological metagenomes</taxon>
    </lineage>
</organism>
<dbReference type="Gene3D" id="2.60.120.10">
    <property type="entry name" value="Jelly Rolls"/>
    <property type="match status" value="1"/>
</dbReference>
<sequence>MIVEHQILENVLLLKPNIYKDERGYFFESFRESIFKKNGYNVKFVQDNEVLSRHSGIIRGLHYQLKKPQGKLVNVVAGAITDVIVDIRKGSPDFGKSIIINLDSATHNMVYIPEGYAHGYLVLKENTIVQYKCTNYYDPFSEYGIKWNDEDLNISWGIPDPIVSDKDEQLPKLKDQTNLPIY</sequence>
<dbReference type="EMBL" id="UINC01001863">
    <property type="protein sequence ID" value="SUZ90060.1"/>
    <property type="molecule type" value="Genomic_DNA"/>
</dbReference>
<name>A0A381REE4_9ZZZZ</name>
<dbReference type="SUPFAM" id="SSF51182">
    <property type="entry name" value="RmlC-like cupins"/>
    <property type="match status" value="1"/>
</dbReference>
<dbReference type="GO" id="GO:0005829">
    <property type="term" value="C:cytosol"/>
    <property type="evidence" value="ECO:0007669"/>
    <property type="project" value="TreeGrafter"/>
</dbReference>
<dbReference type="Pfam" id="PF00908">
    <property type="entry name" value="dTDP_sugar_isom"/>
    <property type="match status" value="1"/>
</dbReference>
<dbReference type="PANTHER" id="PTHR21047">
    <property type="entry name" value="DTDP-6-DEOXY-D-GLUCOSE-3,5 EPIMERASE"/>
    <property type="match status" value="1"/>
</dbReference>
<dbReference type="AlphaFoldDB" id="A0A381REE4"/>
<dbReference type="GO" id="GO:0000271">
    <property type="term" value="P:polysaccharide biosynthetic process"/>
    <property type="evidence" value="ECO:0007669"/>
    <property type="project" value="TreeGrafter"/>
</dbReference>
<dbReference type="GO" id="GO:0008830">
    <property type="term" value="F:dTDP-4-dehydrorhamnose 3,5-epimerase activity"/>
    <property type="evidence" value="ECO:0007669"/>
    <property type="project" value="InterPro"/>
</dbReference>
<proteinExistence type="predicted"/>
<reference evidence="1" key="1">
    <citation type="submission" date="2018-05" db="EMBL/GenBank/DDBJ databases">
        <authorList>
            <person name="Lanie J.A."/>
            <person name="Ng W.-L."/>
            <person name="Kazmierczak K.M."/>
            <person name="Andrzejewski T.M."/>
            <person name="Davidsen T.M."/>
            <person name="Wayne K.J."/>
            <person name="Tettelin H."/>
            <person name="Glass J.I."/>
            <person name="Rusch D."/>
            <person name="Podicherti R."/>
            <person name="Tsui H.-C.T."/>
            <person name="Winkler M.E."/>
        </authorList>
    </citation>
    <scope>NUCLEOTIDE SEQUENCE</scope>
</reference>
<evidence type="ECO:0000313" key="1">
    <source>
        <dbReference type="EMBL" id="SUZ90060.1"/>
    </source>
</evidence>
<dbReference type="NCBIfam" id="TIGR01221">
    <property type="entry name" value="rmlC"/>
    <property type="match status" value="1"/>
</dbReference>
<evidence type="ECO:0008006" key="2">
    <source>
        <dbReference type="Google" id="ProtNLM"/>
    </source>
</evidence>
<dbReference type="CDD" id="cd00438">
    <property type="entry name" value="cupin_RmlC"/>
    <property type="match status" value="1"/>
</dbReference>
<dbReference type="PANTHER" id="PTHR21047:SF2">
    <property type="entry name" value="THYMIDINE DIPHOSPHO-4-KETO-RHAMNOSE 3,5-EPIMERASE"/>
    <property type="match status" value="1"/>
</dbReference>
<accession>A0A381REE4</accession>
<dbReference type="InterPro" id="IPR014710">
    <property type="entry name" value="RmlC-like_jellyroll"/>
</dbReference>
<dbReference type="InterPro" id="IPR000888">
    <property type="entry name" value="RmlC-like"/>
</dbReference>
<dbReference type="InterPro" id="IPR011051">
    <property type="entry name" value="RmlC_Cupin_sf"/>
</dbReference>